<keyword evidence="2" id="KW-1185">Reference proteome</keyword>
<protein>
    <submittedName>
        <fullName evidence="1">Uncharacterized protein</fullName>
    </submittedName>
</protein>
<dbReference type="RefSeq" id="WP_214112475.1">
    <property type="nucleotide sequence ID" value="NZ_JAHCTB010000002.1"/>
</dbReference>
<dbReference type="Proteomes" id="UP001297092">
    <property type="component" value="Unassembled WGS sequence"/>
</dbReference>
<dbReference type="EMBL" id="JAHCTB010000002">
    <property type="protein sequence ID" value="MBT0607618.1"/>
    <property type="molecule type" value="Genomic_DNA"/>
</dbReference>
<organism evidence="1 2">
    <name type="scientific">Aequorivita echinoideorum</name>
    <dbReference type="NCBI Taxonomy" id="1549647"/>
    <lineage>
        <taxon>Bacteria</taxon>
        <taxon>Pseudomonadati</taxon>
        <taxon>Bacteroidota</taxon>
        <taxon>Flavobacteriia</taxon>
        <taxon>Flavobacteriales</taxon>
        <taxon>Flavobacteriaceae</taxon>
        <taxon>Aequorivita</taxon>
    </lineage>
</organism>
<gene>
    <name evidence="1" type="ORF">KIV10_05435</name>
</gene>
<reference evidence="1 2" key="1">
    <citation type="submission" date="2021-05" db="EMBL/GenBank/DDBJ databases">
        <title>Aequorivita echinoideorum JCM 30378 genome.</title>
        <authorList>
            <person name="Zhang H."/>
            <person name="Li C."/>
        </authorList>
    </citation>
    <scope>NUCLEOTIDE SEQUENCE [LARGE SCALE GENOMIC DNA]</scope>
    <source>
        <strain evidence="1 2">JCM30378</strain>
    </source>
</reference>
<comment type="caution">
    <text evidence="1">The sequence shown here is derived from an EMBL/GenBank/DDBJ whole genome shotgun (WGS) entry which is preliminary data.</text>
</comment>
<proteinExistence type="predicted"/>
<evidence type="ECO:0000313" key="2">
    <source>
        <dbReference type="Proteomes" id="UP001297092"/>
    </source>
</evidence>
<evidence type="ECO:0000313" key="1">
    <source>
        <dbReference type="EMBL" id="MBT0607618.1"/>
    </source>
</evidence>
<accession>A0ABS5S343</accession>
<sequence length="87" mass="10003">MNKKLDKCQHSKNSCPKCSRVKMVVYLKNDESKVWYSFIKEDQKLAGLDAIALKMGDRVIKKYGEPNVNKMLFYNNADPSQPAFAEN</sequence>
<name>A0ABS5S343_9FLAO</name>